<gene>
    <name evidence="2" type="ORF">HP548_02580</name>
</gene>
<dbReference type="PANTHER" id="PTHR36434">
    <property type="entry name" value="MEMBRANE PROTEASE YUGP-RELATED"/>
    <property type="match status" value="1"/>
</dbReference>
<sequence length="208" mass="23571">MTLLSGVCIILILRKVASWHFEKTMDRWSYINTHAGETGSEIAECLIQRNNIQATRVHITEGVKTGAYSRYGKTILLSKDIHDSRSVAAIAIAAHEVGHSECDRDNGLIMYARYCLVPFGIILSKAVPILLIMYFFINWMVYILVAAVLAIMCLQLMSVWIEHDASRRALKMLKKARKYNDSEIRAIKKTLNAALMTYLVNVFNFKIG</sequence>
<dbReference type="EMBL" id="JABMCC010000089">
    <property type="protein sequence ID" value="NUU52981.1"/>
    <property type="molecule type" value="Genomic_DNA"/>
</dbReference>
<evidence type="ECO:0008006" key="4">
    <source>
        <dbReference type="Google" id="ProtNLM"/>
    </source>
</evidence>
<feature type="transmembrane region" description="Helical" evidence="1">
    <location>
        <begin position="142"/>
        <end position="161"/>
    </location>
</feature>
<dbReference type="Proteomes" id="UP000577724">
    <property type="component" value="Unassembled WGS sequence"/>
</dbReference>
<dbReference type="InterPro" id="IPR007395">
    <property type="entry name" value="Zn_peptidase_2"/>
</dbReference>
<keyword evidence="3" id="KW-1185">Reference proteome</keyword>
<dbReference type="RefSeq" id="WP_175380792.1">
    <property type="nucleotide sequence ID" value="NZ_CBCRYD010000020.1"/>
</dbReference>
<keyword evidence="1" id="KW-1133">Transmembrane helix</keyword>
<keyword evidence="1" id="KW-0472">Membrane</keyword>
<reference evidence="2 3" key="1">
    <citation type="submission" date="2020-05" db="EMBL/GenBank/DDBJ databases">
        <title>Genome Sequencing of Type Strains.</title>
        <authorList>
            <person name="Lemaire J.F."/>
            <person name="Inderbitzin P."/>
            <person name="Gregorio O.A."/>
            <person name="Collins S.B."/>
            <person name="Wespe N."/>
            <person name="Knight-Connoni V."/>
        </authorList>
    </citation>
    <scope>NUCLEOTIDE SEQUENCE [LARGE SCALE GENOMIC DNA]</scope>
    <source>
        <strain evidence="2 3">DSM 19942</strain>
    </source>
</reference>
<evidence type="ECO:0000313" key="2">
    <source>
        <dbReference type="EMBL" id="NUU52981.1"/>
    </source>
</evidence>
<feature type="transmembrane region" description="Helical" evidence="1">
    <location>
        <begin position="114"/>
        <end position="136"/>
    </location>
</feature>
<dbReference type="PANTHER" id="PTHR36434:SF1">
    <property type="entry name" value="MEMBRANE PROTEASE YUGP-RELATED"/>
    <property type="match status" value="1"/>
</dbReference>
<evidence type="ECO:0000313" key="3">
    <source>
        <dbReference type="Proteomes" id="UP000577724"/>
    </source>
</evidence>
<comment type="caution">
    <text evidence="2">The sequence shown here is derived from an EMBL/GenBank/DDBJ whole genome shotgun (WGS) entry which is preliminary data.</text>
</comment>
<proteinExistence type="predicted"/>
<name>A0ABX2MDG1_9BACL</name>
<protein>
    <recommendedName>
        <fullName evidence="4">Peptidase</fullName>
    </recommendedName>
</protein>
<dbReference type="Pfam" id="PF04298">
    <property type="entry name" value="Zn_peptidase_2"/>
    <property type="match status" value="1"/>
</dbReference>
<dbReference type="GeneID" id="97129574"/>
<keyword evidence="1" id="KW-0812">Transmembrane</keyword>
<evidence type="ECO:0000256" key="1">
    <source>
        <dbReference type="SAM" id="Phobius"/>
    </source>
</evidence>
<accession>A0ABX2MDG1</accession>
<organism evidence="2 3">
    <name type="scientific">Paenibacillus taichungensis</name>
    <dbReference type="NCBI Taxonomy" id="484184"/>
    <lineage>
        <taxon>Bacteria</taxon>
        <taxon>Bacillati</taxon>
        <taxon>Bacillota</taxon>
        <taxon>Bacilli</taxon>
        <taxon>Bacillales</taxon>
        <taxon>Paenibacillaceae</taxon>
        <taxon>Paenibacillus</taxon>
    </lineage>
</organism>